<dbReference type="InterPro" id="IPR013216">
    <property type="entry name" value="Methyltransf_11"/>
</dbReference>
<evidence type="ECO:0000256" key="4">
    <source>
        <dbReference type="PROSITE-ProRule" id="PRU00339"/>
    </source>
</evidence>
<feature type="repeat" description="TPR" evidence="4">
    <location>
        <begin position="8"/>
        <end position="41"/>
    </location>
</feature>
<dbReference type="PANTHER" id="PTHR43464">
    <property type="entry name" value="METHYLTRANSFERASE"/>
    <property type="match status" value="1"/>
</dbReference>
<sequence>MSVDEEALGTAYDAARAAEDAGDIEAATRLFRRCLEIDPDDHCGVVMRLAKYGAATPAAAPPSYVATLFGQHAEAFDAILVGDLGYDVPAIARRLAGPFVTPPARMLDLGCGTGLAGVAFADLAGEIVGVDLAEEMLEMTDARGIYGDLYVAEAVAFLEEWDEAPFDLVVATDVWPYLGDLTAFAGAAARCLVPGGLLVASTERAEAGWRVTQTQRFAHAPAYIHATHAANGLEVVAEEPVTVRLEEGVPVPGDLFVLKKTG</sequence>
<dbReference type="GO" id="GO:0008757">
    <property type="term" value="F:S-adenosylmethionine-dependent methyltransferase activity"/>
    <property type="evidence" value="ECO:0007669"/>
    <property type="project" value="InterPro"/>
</dbReference>
<dbReference type="InterPro" id="IPR019734">
    <property type="entry name" value="TPR_rpt"/>
</dbReference>
<name>A0A8B2NHV1_9HYPH</name>
<gene>
    <name evidence="6" type="ORF">DLJ53_25110</name>
</gene>
<dbReference type="Proteomes" id="UP000249590">
    <property type="component" value="Unassembled WGS sequence"/>
</dbReference>
<evidence type="ECO:0000256" key="3">
    <source>
        <dbReference type="ARBA" id="ARBA00022691"/>
    </source>
</evidence>
<dbReference type="SUPFAM" id="SSF53335">
    <property type="entry name" value="S-adenosyl-L-methionine-dependent methyltransferases"/>
    <property type="match status" value="1"/>
</dbReference>
<dbReference type="InterPro" id="IPR029063">
    <property type="entry name" value="SAM-dependent_MTases_sf"/>
</dbReference>
<keyword evidence="7" id="KW-1185">Reference proteome</keyword>
<evidence type="ECO:0000256" key="1">
    <source>
        <dbReference type="ARBA" id="ARBA00022603"/>
    </source>
</evidence>
<evidence type="ECO:0000256" key="2">
    <source>
        <dbReference type="ARBA" id="ARBA00022679"/>
    </source>
</evidence>
<dbReference type="AlphaFoldDB" id="A0A8B2NHV1"/>
<proteinExistence type="predicted"/>
<dbReference type="PROSITE" id="PS50005">
    <property type="entry name" value="TPR"/>
    <property type="match status" value="1"/>
</dbReference>
<dbReference type="EMBL" id="QHHQ01000006">
    <property type="protein sequence ID" value="RAH98912.1"/>
    <property type="molecule type" value="Genomic_DNA"/>
</dbReference>
<dbReference type="Gene3D" id="3.40.50.150">
    <property type="entry name" value="Vaccinia Virus protein VP39"/>
    <property type="match status" value="1"/>
</dbReference>
<protein>
    <submittedName>
        <fullName evidence="6">S-adenosylmethionine-dependent methyltransferase</fullName>
    </submittedName>
</protein>
<evidence type="ECO:0000313" key="7">
    <source>
        <dbReference type="Proteomes" id="UP000249590"/>
    </source>
</evidence>
<evidence type="ECO:0000313" key="6">
    <source>
        <dbReference type="EMBL" id="RAH98912.1"/>
    </source>
</evidence>
<organism evidence="6 7">
    <name type="scientific">Acuticoccus sediminis</name>
    <dbReference type="NCBI Taxonomy" id="2184697"/>
    <lineage>
        <taxon>Bacteria</taxon>
        <taxon>Pseudomonadati</taxon>
        <taxon>Pseudomonadota</taxon>
        <taxon>Alphaproteobacteria</taxon>
        <taxon>Hyphomicrobiales</taxon>
        <taxon>Amorphaceae</taxon>
        <taxon>Acuticoccus</taxon>
    </lineage>
</organism>
<keyword evidence="4" id="KW-0802">TPR repeat</keyword>
<keyword evidence="2 6" id="KW-0808">Transferase</keyword>
<accession>A0A8B2NHV1</accession>
<keyword evidence="1 6" id="KW-0489">Methyltransferase</keyword>
<dbReference type="Pfam" id="PF08241">
    <property type="entry name" value="Methyltransf_11"/>
    <property type="match status" value="1"/>
</dbReference>
<keyword evidence="3" id="KW-0949">S-adenosyl-L-methionine</keyword>
<dbReference type="GO" id="GO:0032259">
    <property type="term" value="P:methylation"/>
    <property type="evidence" value="ECO:0007669"/>
    <property type="project" value="UniProtKB-KW"/>
</dbReference>
<dbReference type="CDD" id="cd02440">
    <property type="entry name" value="AdoMet_MTases"/>
    <property type="match status" value="1"/>
</dbReference>
<feature type="domain" description="Methyltransferase type 11" evidence="5">
    <location>
        <begin position="107"/>
        <end position="199"/>
    </location>
</feature>
<comment type="caution">
    <text evidence="6">The sequence shown here is derived from an EMBL/GenBank/DDBJ whole genome shotgun (WGS) entry which is preliminary data.</text>
</comment>
<reference evidence="6 7" key="1">
    <citation type="submission" date="2018-05" db="EMBL/GenBank/DDBJ databases">
        <title>Acuticoccus sediminis sp. nov., isolated from deep-sea sediment of Indian Ocean.</title>
        <authorList>
            <person name="Liu X."/>
            <person name="Lai Q."/>
            <person name="Du Y."/>
            <person name="Sun F."/>
            <person name="Zhang X."/>
            <person name="Wang S."/>
            <person name="Shao Z."/>
        </authorList>
    </citation>
    <scope>NUCLEOTIDE SEQUENCE [LARGE SCALE GENOMIC DNA]</scope>
    <source>
        <strain evidence="6 7">PTG4-2</strain>
    </source>
</reference>
<evidence type="ECO:0000259" key="5">
    <source>
        <dbReference type="Pfam" id="PF08241"/>
    </source>
</evidence>
<dbReference type="RefSeq" id="WP_111350388.1">
    <property type="nucleotide sequence ID" value="NZ_QHHQ01000006.1"/>
</dbReference>
<dbReference type="OrthoDB" id="9765084at2"/>
<dbReference type="PANTHER" id="PTHR43464:SF19">
    <property type="entry name" value="UBIQUINONE BIOSYNTHESIS O-METHYLTRANSFERASE, MITOCHONDRIAL"/>
    <property type="match status" value="1"/>
</dbReference>